<dbReference type="InterPro" id="IPR027961">
    <property type="entry name" value="DUF4442"/>
</dbReference>
<accession>A0A511QJE1</accession>
<gene>
    <name evidence="2" type="ORF">VSA01S_35550</name>
</gene>
<keyword evidence="3" id="KW-1185">Reference proteome</keyword>
<dbReference type="EMBL" id="BJXJ01000055">
    <property type="protein sequence ID" value="GEM77443.1"/>
    <property type="molecule type" value="Genomic_DNA"/>
</dbReference>
<dbReference type="AlphaFoldDB" id="A0A511QJE1"/>
<dbReference type="InterPro" id="IPR029069">
    <property type="entry name" value="HotDog_dom_sf"/>
</dbReference>
<keyword evidence="1" id="KW-0812">Transmembrane</keyword>
<evidence type="ECO:0000313" key="2">
    <source>
        <dbReference type="EMBL" id="GEM77443.1"/>
    </source>
</evidence>
<comment type="caution">
    <text evidence="2">The sequence shown here is derived from an EMBL/GenBank/DDBJ whole genome shotgun (WGS) entry which is preliminary data.</text>
</comment>
<dbReference type="Proteomes" id="UP000321922">
    <property type="component" value="Unassembled WGS sequence"/>
</dbReference>
<dbReference type="Gene3D" id="3.10.129.10">
    <property type="entry name" value="Hotdog Thioesterase"/>
    <property type="match status" value="1"/>
</dbReference>
<sequence>MLPTIWRTNMYLKLFGMTKVPLIWLCRPKIIAIDEQHVEVKIPLRRRTKNHHNSMYFGALAIGADLAGGFLAMCKAKDRGKHISLVFKGMRAEFLKRPEGDVHFVCHDGLLIDEMLQTTLKTGERVNEDVAITAFCPSIDGQKAMAKFILTLSIKAAPSSQS</sequence>
<dbReference type="RefSeq" id="WP_039982566.1">
    <property type="nucleotide sequence ID" value="NZ_BAOJ01000119.1"/>
</dbReference>
<evidence type="ECO:0000313" key="3">
    <source>
        <dbReference type="Proteomes" id="UP000321922"/>
    </source>
</evidence>
<dbReference type="SUPFAM" id="SSF54637">
    <property type="entry name" value="Thioesterase/thiol ester dehydrase-isomerase"/>
    <property type="match status" value="1"/>
</dbReference>
<keyword evidence="1" id="KW-1133">Transmembrane helix</keyword>
<name>A0A511QJE1_9VIBR</name>
<keyword evidence="1" id="KW-0472">Membrane</keyword>
<feature type="transmembrane region" description="Helical" evidence="1">
    <location>
        <begin position="55"/>
        <end position="74"/>
    </location>
</feature>
<reference evidence="2 3" key="1">
    <citation type="submission" date="2019-07" db="EMBL/GenBank/DDBJ databases">
        <title>Whole genome shotgun sequence of Vibrio sagamiensis NBRC 104589.</title>
        <authorList>
            <person name="Hosoyama A."/>
            <person name="Uohara A."/>
            <person name="Ohji S."/>
            <person name="Ichikawa N."/>
        </authorList>
    </citation>
    <scope>NUCLEOTIDE SEQUENCE [LARGE SCALE GENOMIC DNA]</scope>
    <source>
        <strain evidence="2 3">NBRC 104589</strain>
    </source>
</reference>
<dbReference type="Pfam" id="PF14539">
    <property type="entry name" value="DUF4442"/>
    <property type="match status" value="1"/>
</dbReference>
<evidence type="ECO:0000256" key="1">
    <source>
        <dbReference type="SAM" id="Phobius"/>
    </source>
</evidence>
<evidence type="ECO:0008006" key="4">
    <source>
        <dbReference type="Google" id="ProtNLM"/>
    </source>
</evidence>
<protein>
    <recommendedName>
        <fullName evidence="4">DUF4442 domain-containing protein</fullName>
    </recommendedName>
</protein>
<dbReference type="OrthoDB" id="9813017at2"/>
<proteinExistence type="predicted"/>
<organism evidence="2 3">
    <name type="scientific">Vibrio sagamiensis NBRC 104589</name>
    <dbReference type="NCBI Taxonomy" id="1219064"/>
    <lineage>
        <taxon>Bacteria</taxon>
        <taxon>Pseudomonadati</taxon>
        <taxon>Pseudomonadota</taxon>
        <taxon>Gammaproteobacteria</taxon>
        <taxon>Vibrionales</taxon>
        <taxon>Vibrionaceae</taxon>
        <taxon>Vibrio</taxon>
    </lineage>
</organism>